<evidence type="ECO:0000256" key="6">
    <source>
        <dbReference type="ARBA" id="ARBA00022989"/>
    </source>
</evidence>
<dbReference type="GO" id="GO:1902600">
    <property type="term" value="P:proton transmembrane transport"/>
    <property type="evidence" value="ECO:0007669"/>
    <property type="project" value="TreeGrafter"/>
</dbReference>
<dbReference type="InterPro" id="IPR023214">
    <property type="entry name" value="HAD_sf"/>
</dbReference>
<dbReference type="InterPro" id="IPR006068">
    <property type="entry name" value="ATPase_P-typ_cation-transptr_C"/>
</dbReference>
<reference evidence="12" key="1">
    <citation type="journal article" date="2011" name="PLoS Genet.">
        <title>Genomic analysis of the necrotrophic fungal pathogens Sclerotinia sclerotiorum and Botrytis cinerea.</title>
        <authorList>
            <person name="Amselem J."/>
            <person name="Cuomo C.A."/>
            <person name="van Kan J.A."/>
            <person name="Viaud M."/>
            <person name="Benito E.P."/>
            <person name="Couloux A."/>
            <person name="Coutinho P.M."/>
            <person name="de Vries R.P."/>
            <person name="Dyer P.S."/>
            <person name="Fillinger S."/>
            <person name="Fournier E."/>
            <person name="Gout L."/>
            <person name="Hahn M."/>
            <person name="Kohn L."/>
            <person name="Lapalu N."/>
            <person name="Plummer K.M."/>
            <person name="Pradier J.M."/>
            <person name="Quevillon E."/>
            <person name="Sharon A."/>
            <person name="Simon A."/>
            <person name="ten Have A."/>
            <person name="Tudzynski B."/>
            <person name="Tudzynski P."/>
            <person name="Wincker P."/>
            <person name="Andrew M."/>
            <person name="Anthouard V."/>
            <person name="Beever R.E."/>
            <person name="Beffa R."/>
            <person name="Benoit I."/>
            <person name="Bouzid O."/>
            <person name="Brault B."/>
            <person name="Chen Z."/>
            <person name="Choquer M."/>
            <person name="Collemare J."/>
            <person name="Cotton P."/>
            <person name="Danchin E.G."/>
            <person name="Da Silva C."/>
            <person name="Gautier A."/>
            <person name="Giraud C."/>
            <person name="Giraud T."/>
            <person name="Gonzalez C."/>
            <person name="Grossetete S."/>
            <person name="Guldener U."/>
            <person name="Henrissat B."/>
            <person name="Howlett B.J."/>
            <person name="Kodira C."/>
            <person name="Kretschmer M."/>
            <person name="Lappartient A."/>
            <person name="Leroch M."/>
            <person name="Levis C."/>
            <person name="Mauceli E."/>
            <person name="Neuveglise C."/>
            <person name="Oeser B."/>
            <person name="Pearson M."/>
            <person name="Poulain J."/>
            <person name="Poussereau N."/>
            <person name="Quesneville H."/>
            <person name="Rascle C."/>
            <person name="Schumacher J."/>
            <person name="Segurens B."/>
            <person name="Sexton A."/>
            <person name="Silva E."/>
            <person name="Sirven C."/>
            <person name="Soanes D.M."/>
            <person name="Talbot N.J."/>
            <person name="Templeton M."/>
            <person name="Yandava C."/>
            <person name="Yarden O."/>
            <person name="Zeng Q."/>
            <person name="Rollins J.A."/>
            <person name="Lebrun M.H."/>
            <person name="Dickman M."/>
        </authorList>
    </citation>
    <scope>NUCLEOTIDE SEQUENCE [LARGE SCALE GENOMIC DNA]</scope>
    <source>
        <strain evidence="12">T4</strain>
    </source>
</reference>
<dbReference type="InterPro" id="IPR050510">
    <property type="entry name" value="Cation_transp_ATPase_P-type"/>
</dbReference>
<dbReference type="InterPro" id="IPR023299">
    <property type="entry name" value="ATPase_P-typ_cyto_dom_N"/>
</dbReference>
<dbReference type="Gene3D" id="3.40.1110.10">
    <property type="entry name" value="Calcium-transporting ATPase, cytoplasmic domain N"/>
    <property type="match status" value="1"/>
</dbReference>
<dbReference type="GO" id="GO:0006883">
    <property type="term" value="P:intracellular sodium ion homeostasis"/>
    <property type="evidence" value="ECO:0007669"/>
    <property type="project" value="TreeGrafter"/>
</dbReference>
<dbReference type="InParanoid" id="G2XRV6"/>
<dbReference type="Pfam" id="PF13246">
    <property type="entry name" value="Cation_ATPase"/>
    <property type="match status" value="1"/>
</dbReference>
<proteinExistence type="predicted"/>
<evidence type="ECO:0000256" key="9">
    <source>
        <dbReference type="SAM" id="Phobius"/>
    </source>
</evidence>
<keyword evidence="6 9" id="KW-1133">Transmembrane helix</keyword>
<dbReference type="AlphaFoldDB" id="G2XRV6"/>
<keyword evidence="4 9" id="KW-0812">Transmembrane</keyword>
<evidence type="ECO:0000313" key="12">
    <source>
        <dbReference type="Proteomes" id="UP000008177"/>
    </source>
</evidence>
<dbReference type="EMBL" id="FQ790258">
    <property type="protein sequence ID" value="CCD43444.1"/>
    <property type="molecule type" value="Genomic_DNA"/>
</dbReference>
<evidence type="ECO:0000256" key="8">
    <source>
        <dbReference type="ARBA" id="ARBA00023136"/>
    </source>
</evidence>
<dbReference type="Gene3D" id="1.20.1110.10">
    <property type="entry name" value="Calcium-transporting ATPase, transmembrane domain"/>
    <property type="match status" value="1"/>
</dbReference>
<keyword evidence="3" id="KW-1003">Cell membrane</keyword>
<keyword evidence="5" id="KW-0460">Magnesium</keyword>
<evidence type="ECO:0000256" key="4">
    <source>
        <dbReference type="ARBA" id="ARBA00022692"/>
    </source>
</evidence>
<dbReference type="OrthoDB" id="3352408at2759"/>
<evidence type="ECO:0000256" key="3">
    <source>
        <dbReference type="ARBA" id="ARBA00022475"/>
    </source>
</evidence>
<dbReference type="GO" id="GO:0016887">
    <property type="term" value="F:ATP hydrolysis activity"/>
    <property type="evidence" value="ECO:0007669"/>
    <property type="project" value="InterPro"/>
</dbReference>
<dbReference type="GO" id="GO:1990573">
    <property type="term" value="P:potassium ion import across plasma membrane"/>
    <property type="evidence" value="ECO:0007669"/>
    <property type="project" value="TreeGrafter"/>
</dbReference>
<evidence type="ECO:0000256" key="2">
    <source>
        <dbReference type="ARBA" id="ARBA00022448"/>
    </source>
</evidence>
<evidence type="ECO:0000313" key="11">
    <source>
        <dbReference type="EMBL" id="CCD43444.1"/>
    </source>
</evidence>
<dbReference type="InterPro" id="IPR001757">
    <property type="entry name" value="P_typ_ATPase"/>
</dbReference>
<dbReference type="NCBIfam" id="TIGR01523">
    <property type="entry name" value="ATPase-IID_K-Na"/>
    <property type="match status" value="1"/>
</dbReference>
<feature type="transmembrane region" description="Helical" evidence="9">
    <location>
        <begin position="523"/>
        <end position="545"/>
    </location>
</feature>
<dbReference type="Proteomes" id="UP000008177">
    <property type="component" value="Unplaced contigs"/>
</dbReference>
<dbReference type="Gene3D" id="3.40.50.1000">
    <property type="entry name" value="HAD superfamily/HAD-like"/>
    <property type="match status" value="1"/>
</dbReference>
<dbReference type="GO" id="GO:0030007">
    <property type="term" value="P:intracellular potassium ion homeostasis"/>
    <property type="evidence" value="ECO:0007669"/>
    <property type="project" value="TreeGrafter"/>
</dbReference>
<feature type="domain" description="Cation-transporting P-type ATPase C-terminal" evidence="10">
    <location>
        <begin position="428"/>
        <end position="559"/>
    </location>
</feature>
<dbReference type="FunFam" id="3.40.50.1000:FF:000047">
    <property type="entry name" value="Sodium P-type ATPase"/>
    <property type="match status" value="1"/>
</dbReference>
<gene>
    <name evidence="11" type="ORF">BofuT4_P066310.1</name>
</gene>
<dbReference type="HOGENOM" id="CLU_002360_10_7_1"/>
<dbReference type="Pfam" id="PF08282">
    <property type="entry name" value="Hydrolase_3"/>
    <property type="match status" value="1"/>
</dbReference>
<dbReference type="SUPFAM" id="SSF81660">
    <property type="entry name" value="Metal cation-transporting ATPase, ATP-binding domain N"/>
    <property type="match status" value="1"/>
</dbReference>
<feature type="transmembrane region" description="Helical" evidence="9">
    <location>
        <begin position="398"/>
        <end position="419"/>
    </location>
</feature>
<dbReference type="eggNOG" id="KOG0202">
    <property type="taxonomic scope" value="Eukaryota"/>
</dbReference>
<dbReference type="InterPro" id="IPR006414">
    <property type="entry name" value="P-type_ATPase_IID"/>
</dbReference>
<dbReference type="PANTHER" id="PTHR43294:SF21">
    <property type="entry name" value="CATION TRANSPORTING ATPASE"/>
    <property type="match status" value="1"/>
</dbReference>
<dbReference type="GO" id="GO:0005886">
    <property type="term" value="C:plasma membrane"/>
    <property type="evidence" value="ECO:0007669"/>
    <property type="project" value="UniProtKB-SubCell"/>
</dbReference>
<dbReference type="STRING" id="999810.G2XRV6"/>
<evidence type="ECO:0000256" key="1">
    <source>
        <dbReference type="ARBA" id="ARBA00004651"/>
    </source>
</evidence>
<dbReference type="GO" id="GO:0005391">
    <property type="term" value="F:P-type sodium:potassium-exchanging transporter activity"/>
    <property type="evidence" value="ECO:0007669"/>
    <property type="project" value="TreeGrafter"/>
</dbReference>
<dbReference type="Pfam" id="PF00689">
    <property type="entry name" value="Cation_ATPase_C"/>
    <property type="match status" value="1"/>
</dbReference>
<keyword evidence="7" id="KW-0406">Ion transport</keyword>
<dbReference type="SUPFAM" id="SSF56784">
    <property type="entry name" value="HAD-like"/>
    <property type="match status" value="1"/>
</dbReference>
<protein>
    <submittedName>
        <fullName evidence="11">Similar to P-type ATPase, partial sequence</fullName>
    </submittedName>
</protein>
<dbReference type="NCBIfam" id="TIGR01494">
    <property type="entry name" value="ATPase_P-type"/>
    <property type="match status" value="1"/>
</dbReference>
<keyword evidence="8 9" id="KW-0472">Membrane</keyword>
<keyword evidence="2" id="KW-0813">Transport</keyword>
<dbReference type="InterPro" id="IPR036412">
    <property type="entry name" value="HAD-like_sf"/>
</dbReference>
<dbReference type="GO" id="GO:0005524">
    <property type="term" value="F:ATP binding"/>
    <property type="evidence" value="ECO:0007669"/>
    <property type="project" value="InterPro"/>
</dbReference>
<feature type="transmembrane region" description="Helical" evidence="9">
    <location>
        <begin position="476"/>
        <end position="503"/>
    </location>
</feature>
<comment type="subcellular location">
    <subcellularLocation>
        <location evidence="1">Cell membrane</location>
        <topology evidence="1">Multi-pass membrane protein</topology>
    </subcellularLocation>
</comment>
<dbReference type="PANTHER" id="PTHR43294">
    <property type="entry name" value="SODIUM/POTASSIUM-TRANSPORTING ATPASE SUBUNIT ALPHA"/>
    <property type="match status" value="1"/>
</dbReference>
<name>G2XRV6_BOTF4</name>
<organism evidence="11 12">
    <name type="scientific">Botryotinia fuckeliana (strain T4)</name>
    <name type="common">Noble rot fungus</name>
    <name type="synonym">Botrytis cinerea</name>
    <dbReference type="NCBI Taxonomy" id="999810"/>
    <lineage>
        <taxon>Eukaryota</taxon>
        <taxon>Fungi</taxon>
        <taxon>Dikarya</taxon>
        <taxon>Ascomycota</taxon>
        <taxon>Pezizomycotina</taxon>
        <taxon>Leotiomycetes</taxon>
        <taxon>Helotiales</taxon>
        <taxon>Sclerotiniaceae</taxon>
        <taxon>Botrytis</taxon>
    </lineage>
</organism>
<dbReference type="GO" id="GO:0036376">
    <property type="term" value="P:sodium ion export across plasma membrane"/>
    <property type="evidence" value="ECO:0007669"/>
    <property type="project" value="TreeGrafter"/>
</dbReference>
<sequence length="561" mass="61670">MVVKKAWIPSKGTYSVGTTENAIDPTIGDVFYCKAAPREEIKEEVSSEKDALVSSPDKLLKDNNDLEQFLNIASLANLAQLHIHEGEWKARGDPTDIAIQVFASRFNWNRSRWTGDNDPIWAQKAEYPFDSSIKKMSVIFESAEHTMVFTKGAVERVLESCSIIRYANGNVKLTEQIRGQILDNVEALASQGLRVLAFASNELINKIDDLKVPNRAVIESDLVFRGLVGLYDPPRPETAGAVTACHTSGIAVHMLTGDHPSTAKAIALQVGILPTNIEAIAQDKIRSMVMTAGQFDKLSNDEVDALPLLPLVIARCSPATKVRMIESLHRRGRFVAMTGDGVNDSPSLKYADVGIAMGLAGSDVAKDASDIILTNDNFASIINAVEEGRRMFDNIQKFILHLLAENVAQALTLLIGLVFKDKSNLSVFPLAPVEILWVIMITSGMPDMGLGFEAPAPDIMSRPPHPLKIGVFTREVLLDMVVYGLWMAALCISAFSLVMFAFGDGNLGSDCNNSYSTECDTVFRARATTFVCLTWFALFLAWEMVNMRRSFFRMQPQSSPN</sequence>
<dbReference type="InterPro" id="IPR023298">
    <property type="entry name" value="ATPase_P-typ_TM_dom_sf"/>
</dbReference>
<evidence type="ECO:0000256" key="7">
    <source>
        <dbReference type="ARBA" id="ARBA00023065"/>
    </source>
</evidence>
<accession>G2XRV6</accession>
<dbReference type="SUPFAM" id="SSF81665">
    <property type="entry name" value="Calcium ATPase, transmembrane domain M"/>
    <property type="match status" value="1"/>
</dbReference>
<evidence type="ECO:0000256" key="5">
    <source>
        <dbReference type="ARBA" id="ARBA00022842"/>
    </source>
</evidence>
<dbReference type="FunFam" id="3.40.1110.10:FF:000039">
    <property type="entry name" value="Sodium P-type ATPase"/>
    <property type="match status" value="1"/>
</dbReference>
<evidence type="ECO:0000259" key="10">
    <source>
        <dbReference type="Pfam" id="PF00689"/>
    </source>
</evidence>